<dbReference type="InterPro" id="IPR014001">
    <property type="entry name" value="Helicase_ATP-bd"/>
</dbReference>
<evidence type="ECO:0000256" key="2">
    <source>
        <dbReference type="ARBA" id="ARBA00022801"/>
    </source>
</evidence>
<dbReference type="SMART" id="SM00490">
    <property type="entry name" value="HELICc"/>
    <property type="match status" value="1"/>
</dbReference>
<evidence type="ECO:0000256" key="3">
    <source>
        <dbReference type="ARBA" id="ARBA00022806"/>
    </source>
</evidence>
<feature type="domain" description="Helicase C-terminal" evidence="6">
    <location>
        <begin position="465"/>
        <end position="631"/>
    </location>
</feature>
<dbReference type="InterPro" id="IPR057342">
    <property type="entry name" value="DEXDc_RapA"/>
</dbReference>
<dbReference type="Pfam" id="PF00271">
    <property type="entry name" value="Helicase_C"/>
    <property type="match status" value="1"/>
</dbReference>
<dbReference type="Gene3D" id="3.40.50.300">
    <property type="entry name" value="P-loop containing nucleotide triphosphate hydrolases"/>
    <property type="match status" value="1"/>
</dbReference>
<dbReference type="PANTHER" id="PTHR45766">
    <property type="entry name" value="DNA ANNEALING HELICASE AND ENDONUCLEASE ZRANB3 FAMILY MEMBER"/>
    <property type="match status" value="1"/>
</dbReference>
<dbReference type="Proteomes" id="UP000548476">
    <property type="component" value="Unassembled WGS sequence"/>
</dbReference>
<keyword evidence="2" id="KW-0378">Hydrolase</keyword>
<keyword evidence="3 7" id="KW-0347">Helicase</keyword>
<name>A0A841F7C7_9ACTN</name>
<dbReference type="GO" id="GO:0004386">
    <property type="term" value="F:helicase activity"/>
    <property type="evidence" value="ECO:0007669"/>
    <property type="project" value="UniProtKB-KW"/>
</dbReference>
<evidence type="ECO:0000313" key="7">
    <source>
        <dbReference type="EMBL" id="MBB6032921.1"/>
    </source>
</evidence>
<evidence type="ECO:0000313" key="8">
    <source>
        <dbReference type="Proteomes" id="UP000548476"/>
    </source>
</evidence>
<dbReference type="InterPro" id="IPR001650">
    <property type="entry name" value="Helicase_C-like"/>
</dbReference>
<dbReference type="PANTHER" id="PTHR45766:SF6">
    <property type="entry name" value="SWI_SNF-RELATED MATRIX-ASSOCIATED ACTIN-DEPENDENT REGULATOR OF CHROMATIN SUBFAMILY A-LIKE PROTEIN 1"/>
    <property type="match status" value="1"/>
</dbReference>
<reference evidence="7 8" key="1">
    <citation type="submission" date="2020-08" db="EMBL/GenBank/DDBJ databases">
        <title>Genomic Encyclopedia of Type Strains, Phase IV (KMG-IV): sequencing the most valuable type-strain genomes for metagenomic binning, comparative biology and taxonomic classification.</title>
        <authorList>
            <person name="Goeker M."/>
        </authorList>
    </citation>
    <scope>NUCLEOTIDE SEQUENCE [LARGE SCALE GENOMIC DNA]</scope>
    <source>
        <strain evidence="7 8">YIM 65646</strain>
    </source>
</reference>
<dbReference type="Pfam" id="PF04851">
    <property type="entry name" value="ResIII"/>
    <property type="match status" value="1"/>
</dbReference>
<dbReference type="InterPro" id="IPR027417">
    <property type="entry name" value="P-loop_NTPase"/>
</dbReference>
<dbReference type="PROSITE" id="PS51192">
    <property type="entry name" value="HELICASE_ATP_BIND_1"/>
    <property type="match status" value="1"/>
</dbReference>
<dbReference type="GO" id="GO:0003677">
    <property type="term" value="F:DNA binding"/>
    <property type="evidence" value="ECO:0007669"/>
    <property type="project" value="InterPro"/>
</dbReference>
<proteinExistence type="predicted"/>
<evidence type="ECO:0000259" key="6">
    <source>
        <dbReference type="PROSITE" id="PS51194"/>
    </source>
</evidence>
<keyword evidence="1" id="KW-0547">Nucleotide-binding</keyword>
<dbReference type="InterPro" id="IPR049730">
    <property type="entry name" value="SNF2/RAD54-like_C"/>
</dbReference>
<dbReference type="InterPro" id="IPR006935">
    <property type="entry name" value="Helicase/UvrB_N"/>
</dbReference>
<sequence length="960" mass="104701">MTVYTPGTLVTTRARDWVVLPESTSEMLVLRPLGGSDDDIAAVFPDLEPGGVAEATFAPPTPGDLGDAASAGLLRTAMRVGFRSSAGPFRALAGLAVDPRAYQLVPLLMALRQETARLLIADDVGVGKTVEAGLIATELLASGEASGLAVLCSPALAEQWQDELRQKFNIDTELVLASTVNRLRRTLDLGQTIFQKYRHVVVSTDLIKNPKYRAEFLKNCPDLVIVDEAHGCVASDDDKSTQRNQLRYELLQQVAADTGRHLLLLTATPHSGKSAAFRNLLGLLHPRLSNVDIDTDAGRRLLAEYFVQRKRADIRHYLDEDTEFPADRLFKDETYKLTPGYRALLDAAIDHARGKVTGARGRADRRSERIAWWSAIALLRSLVSSPRAAELTLRTRSAAAMAETAEEADLLGRPITLDSVDDDRLEGIDLAPGADYDEAAAEVLKQLADQAAALEGPDADAKLAALIKHVKRLLAEGYSPIVFCHYIPTAEYVAEHLREALPGKVLVEAVTGTLSPQQRLQRIADLATASMENPSARKVLVATDCLSEGVNLQHHFDAVVHYDLAWNPTRHDQREGRVDRFGQTRDQVKVVTVYGADNGIDGKVLDVLITKHRRIRKELGISVSVPDEASAGVTDAIVEWLVLTDRDDRADQPGLFELADVEQTLDKEWQSAADREKRTRARYAQNAIKPDEVKTEIDTVRDVLGAAADVDLFTRRALRAYGGLITDTPEGFTADVTTTPVGLRDTLGTALGGDTIDKGKPVVFRVNPAVPRGEAALVRTDPAISALAAYTLDTALDKDLPSNERPARRTGVMRTDAVSVRTTLLLARFRFQLVLPSRHGVRDLVAEDVRLLAFTGSPDRAVWLDHGDTLKLLNAEPKANVDRSFAENSVARILDTRDALDEHLAETADRLAEELYSAHRRVREVGGAGQRRLGGLRVTPQGTADLLGVYVYLPVSPGGA</sequence>
<dbReference type="GO" id="GO:0016787">
    <property type="term" value="F:hydrolase activity"/>
    <property type="evidence" value="ECO:0007669"/>
    <property type="project" value="UniProtKB-KW"/>
</dbReference>
<dbReference type="CDD" id="cd18011">
    <property type="entry name" value="DEXDc_RapA"/>
    <property type="match status" value="1"/>
</dbReference>
<organism evidence="7 8">
    <name type="scientific">Phytomonospora endophytica</name>
    <dbReference type="NCBI Taxonomy" id="714109"/>
    <lineage>
        <taxon>Bacteria</taxon>
        <taxon>Bacillati</taxon>
        <taxon>Actinomycetota</taxon>
        <taxon>Actinomycetes</taxon>
        <taxon>Micromonosporales</taxon>
        <taxon>Micromonosporaceae</taxon>
        <taxon>Phytomonospora</taxon>
    </lineage>
</organism>
<evidence type="ECO:0000259" key="5">
    <source>
        <dbReference type="PROSITE" id="PS51192"/>
    </source>
</evidence>
<dbReference type="PROSITE" id="PS51194">
    <property type="entry name" value="HELICASE_CTER"/>
    <property type="match status" value="1"/>
</dbReference>
<dbReference type="EMBL" id="JACHGT010000002">
    <property type="protein sequence ID" value="MBB6032921.1"/>
    <property type="molecule type" value="Genomic_DNA"/>
</dbReference>
<evidence type="ECO:0000256" key="4">
    <source>
        <dbReference type="ARBA" id="ARBA00022840"/>
    </source>
</evidence>
<evidence type="ECO:0000256" key="1">
    <source>
        <dbReference type="ARBA" id="ARBA00022741"/>
    </source>
</evidence>
<comment type="caution">
    <text evidence="7">The sequence shown here is derived from an EMBL/GenBank/DDBJ whole genome shotgun (WGS) entry which is preliminary data.</text>
</comment>
<dbReference type="InterPro" id="IPR038718">
    <property type="entry name" value="SNF2-like_sf"/>
</dbReference>
<protein>
    <submittedName>
        <fullName evidence="7">Superfamily II DNA or RNA helicase</fullName>
    </submittedName>
</protein>
<dbReference type="SUPFAM" id="SSF52540">
    <property type="entry name" value="P-loop containing nucleoside triphosphate hydrolases"/>
    <property type="match status" value="1"/>
</dbReference>
<dbReference type="CDD" id="cd18793">
    <property type="entry name" value="SF2_C_SNF"/>
    <property type="match status" value="1"/>
</dbReference>
<feature type="domain" description="Helicase ATP-binding" evidence="5">
    <location>
        <begin position="109"/>
        <end position="287"/>
    </location>
</feature>
<dbReference type="GO" id="GO:0005524">
    <property type="term" value="F:ATP binding"/>
    <property type="evidence" value="ECO:0007669"/>
    <property type="project" value="InterPro"/>
</dbReference>
<accession>A0A841F7C7</accession>
<gene>
    <name evidence="7" type="ORF">HNR73_000768</name>
</gene>
<keyword evidence="4" id="KW-0067">ATP-binding</keyword>
<dbReference type="RefSeq" id="WP_184785849.1">
    <property type="nucleotide sequence ID" value="NZ_BONT01000020.1"/>
</dbReference>
<dbReference type="AlphaFoldDB" id="A0A841F7C7"/>
<dbReference type="SMART" id="SM00487">
    <property type="entry name" value="DEXDc"/>
    <property type="match status" value="1"/>
</dbReference>
<dbReference type="Gene3D" id="3.40.50.10810">
    <property type="entry name" value="Tandem AAA-ATPase domain"/>
    <property type="match status" value="1"/>
</dbReference>
<keyword evidence="8" id="KW-1185">Reference proteome</keyword>